<keyword evidence="6 23" id="KW-0808">Transferase</keyword>
<dbReference type="Proteomes" id="UP000254512">
    <property type="component" value="Unassembled WGS sequence"/>
</dbReference>
<dbReference type="InterPro" id="IPR005467">
    <property type="entry name" value="His_kinase_dom"/>
</dbReference>
<dbReference type="PANTHER" id="PTHR45339">
    <property type="entry name" value="HYBRID SIGNAL TRANSDUCTION HISTIDINE KINASE J"/>
    <property type="match status" value="1"/>
</dbReference>
<dbReference type="STRING" id="673.AL542_03120"/>
<dbReference type="SMART" id="SM00448">
    <property type="entry name" value="REC"/>
    <property type="match status" value="1"/>
</dbReference>
<evidence type="ECO:0000256" key="7">
    <source>
        <dbReference type="ARBA" id="ARBA00022692"/>
    </source>
</evidence>
<keyword evidence="10" id="KW-0067">ATP-binding</keyword>
<dbReference type="PROSITE" id="PS50894">
    <property type="entry name" value="HPT"/>
    <property type="match status" value="1"/>
</dbReference>
<keyword evidence="9 23" id="KW-0418">Kinase</keyword>
<dbReference type="SUPFAM" id="SSF47226">
    <property type="entry name" value="Histidine-containing phosphotransfer domain, HPT domain"/>
    <property type="match status" value="1"/>
</dbReference>
<evidence type="ECO:0000256" key="15">
    <source>
        <dbReference type="ARBA" id="ARBA00068150"/>
    </source>
</evidence>
<dbReference type="EC" id="2.7.13.3" evidence="3"/>
<evidence type="ECO:0000256" key="8">
    <source>
        <dbReference type="ARBA" id="ARBA00022741"/>
    </source>
</evidence>
<feature type="domain" description="Histidine kinase" evidence="20">
    <location>
        <begin position="652"/>
        <end position="872"/>
    </location>
</feature>
<dbReference type="CDD" id="cd17546">
    <property type="entry name" value="REC_hyHK_CKI1_RcsC-like"/>
    <property type="match status" value="1"/>
</dbReference>
<dbReference type="SUPFAM" id="SSF47384">
    <property type="entry name" value="Homodimeric domain of signal transducing histidine kinase"/>
    <property type="match status" value="1"/>
</dbReference>
<dbReference type="InterPro" id="IPR003594">
    <property type="entry name" value="HATPase_dom"/>
</dbReference>
<keyword evidence="7 19" id="KW-0812">Transmembrane</keyword>
<protein>
    <recommendedName>
        <fullName evidence="15">Sensory/regulatory protein RpfC</fullName>
        <ecNumber evidence="3">2.7.13.3</ecNumber>
    </recommendedName>
</protein>
<evidence type="ECO:0000256" key="10">
    <source>
        <dbReference type="ARBA" id="ARBA00022840"/>
    </source>
</evidence>
<dbReference type="FunFam" id="1.10.287.130:FF:000002">
    <property type="entry name" value="Two-component osmosensing histidine kinase"/>
    <property type="match status" value="1"/>
</dbReference>
<dbReference type="InterPro" id="IPR008207">
    <property type="entry name" value="Sig_transdc_His_kin_Hpt_dom"/>
</dbReference>
<dbReference type="InterPro" id="IPR011006">
    <property type="entry name" value="CheY-like_superfamily"/>
</dbReference>
<keyword evidence="18" id="KW-0175">Coiled coil</keyword>
<evidence type="ECO:0000256" key="18">
    <source>
        <dbReference type="SAM" id="Coils"/>
    </source>
</evidence>
<dbReference type="InterPro" id="IPR036641">
    <property type="entry name" value="HPT_dom_sf"/>
</dbReference>
<dbReference type="Gene3D" id="1.20.120.160">
    <property type="entry name" value="HPT domain"/>
    <property type="match status" value="1"/>
</dbReference>
<dbReference type="Pfam" id="PF00512">
    <property type="entry name" value="HisKA"/>
    <property type="match status" value="1"/>
</dbReference>
<dbReference type="InterPro" id="IPR001789">
    <property type="entry name" value="Sig_transdc_resp-reg_receiver"/>
</dbReference>
<feature type="modified residue" description="4-aspartylphosphate" evidence="17">
    <location>
        <position position="1085"/>
    </location>
</feature>
<keyword evidence="5 17" id="KW-0597">Phosphoprotein</keyword>
<dbReference type="GO" id="GO:0005886">
    <property type="term" value="C:plasma membrane"/>
    <property type="evidence" value="ECO:0007669"/>
    <property type="project" value="UniProtKB-SubCell"/>
</dbReference>
<dbReference type="Gene3D" id="3.40.50.2300">
    <property type="match status" value="1"/>
</dbReference>
<keyword evidence="11 19" id="KW-1133">Transmembrane helix</keyword>
<reference evidence="23 24" key="1">
    <citation type="submission" date="2018-06" db="EMBL/GenBank/DDBJ databases">
        <authorList>
            <consortium name="Pathogen Informatics"/>
            <person name="Doyle S."/>
        </authorList>
    </citation>
    <scope>NUCLEOTIDE SEQUENCE [LARGE SCALE GENOMIC DNA]</scope>
    <source>
        <strain evidence="23 24">NCTC11645</strain>
    </source>
</reference>
<dbReference type="RefSeq" id="WP_115660305.1">
    <property type="nucleotide sequence ID" value="NZ_UGHD01000003.1"/>
</dbReference>
<comment type="subunit">
    <text evidence="14">At low DSF concentrations, interacts with RpfF.</text>
</comment>
<evidence type="ECO:0000256" key="4">
    <source>
        <dbReference type="ARBA" id="ARBA00022475"/>
    </source>
</evidence>
<comment type="catalytic activity">
    <reaction evidence="1">
        <text>ATP + protein L-histidine = ADP + protein N-phospho-L-histidine.</text>
        <dbReference type="EC" id="2.7.13.3"/>
    </reaction>
</comment>
<sequence length="1306" mass="145031">MPTPLNHNGKETHHNLYQLFLSGGLVIAALVSSLLWFYQFIYNDTHQKLEYFLSSEINNLTAAITDWHTSRERELQIIKNDSDLREGLFASGIYQSSSFSNAGEISKHLELYRDSFSLNNVLLFSPQGELLISLSDGFNEFTESAFNKYINELLRVGHIVKYPGGTPDNQEPEIHLGVTLPSTGPYDQPFILLASRKSADFEKLFTSHTLEGSNVSFAISRNGTVVYPSRQHTLPPLGKEILYKLSHPDAAHPADLLRTLSDKIALNTQGYKGHLPTDSIGAWRWHPSIPLGLVVEYDANNGLSILKSTRIYLIVAFLVVTGAYLLFLVKQSGYVLRIGFSKRYLESILRNYADGVIIVNEEGVAVTINDKTLSFVCPPANLGNKPKLIELSTEKNEPLVAILSKLFDAAMDKNEASKIYKQSPDEETNSLCLSLKARKQQIDDSIYVVINIRDITESARAEAKLSKSNALYSVFNTVQDLYMTTGNSEKSFKKALVVLATFTDSKLASMLALKDSNQKVMFKHQTTFLDQTFDGLPAHLVPYAESSIQQRRTHYSSDHPQHGEHADSFFEHYAFIPLITKGEDIGVIVIAGRSSPYTEELISWIAPVVKSMSSMLYSDRQAQLNQEVNEALRRAKEDAEQANDAKSNFLAMMSHEIRTPINGIIGMSEVLSHTELAFEQRRYNDTITTSANALLDIINDVLDLSKIEAGKMTVRQETFCIHELVENVTNIVAPRVKSNVTFTTYTDPLLPHQITSDFSKLRQILVNLAGNAAKFTDSGYVDVSITQVSRIENRCEIALKVTDTGIGIEKAQLDKAFENFSQIDNSSKRRYQGTGLGLPICRKFTELLNGDIKAESSIGQGSTFSARFTVDVPANTRAQLTTSIDALQNIKTLLISRSVSQVKNLQKYFRFLGLSVTVARDENAAAYTLSSEGGFVFTLVDHTISLEKIKDALQPPSHSRNTVYLADIRGVLTQDAVPISAALTAPYNIEALSQTLQQVASLDASGLNQEDIFHQLTQKAHTARNATISLNRKGVSVLVAEDHPVNQELITTILTKLGCKTTVANNGALAFERFMSNRYDMIFMDCQMPVMDGFEATHKIRQLESENSLPAVPIVAMTANVMSGDKEKCLDVGMTEYIAKPFKQAELIAVMNKLLPTPDAEPLFQNATDNLAATQRTMPAKPASTPGREPDAFSETLEPFDFSTLKENTGDDPALIGMLVDRYLSTQESDMSELAIAWQENRFPDVKKIAHKMKGAALMVGAVDFSVDCKTLEQHDFEVDGRPDVLYEKIQQNSLQLCERMQGSKP</sequence>
<dbReference type="CDD" id="cd00082">
    <property type="entry name" value="HisKA"/>
    <property type="match status" value="1"/>
</dbReference>
<evidence type="ECO:0000256" key="17">
    <source>
        <dbReference type="PROSITE-ProRule" id="PRU00169"/>
    </source>
</evidence>
<dbReference type="SUPFAM" id="SSF55781">
    <property type="entry name" value="GAF domain-like"/>
    <property type="match status" value="1"/>
</dbReference>
<dbReference type="PROSITE" id="PS50110">
    <property type="entry name" value="RESPONSE_REGULATORY"/>
    <property type="match status" value="1"/>
</dbReference>
<evidence type="ECO:0000313" key="23">
    <source>
        <dbReference type="EMBL" id="STO98507.1"/>
    </source>
</evidence>
<proteinExistence type="predicted"/>
<organism evidence="23 24">
    <name type="scientific">Grimontia hollisae</name>
    <name type="common">Vibrio hollisae</name>
    <dbReference type="NCBI Taxonomy" id="673"/>
    <lineage>
        <taxon>Bacteria</taxon>
        <taxon>Pseudomonadati</taxon>
        <taxon>Pseudomonadota</taxon>
        <taxon>Gammaproteobacteria</taxon>
        <taxon>Vibrionales</taxon>
        <taxon>Vibrionaceae</taxon>
        <taxon>Grimontia</taxon>
    </lineage>
</organism>
<evidence type="ECO:0000313" key="24">
    <source>
        <dbReference type="Proteomes" id="UP000254512"/>
    </source>
</evidence>
<dbReference type="Pfam" id="PF00072">
    <property type="entry name" value="Response_reg"/>
    <property type="match status" value="1"/>
</dbReference>
<dbReference type="SMART" id="SM00388">
    <property type="entry name" value="HisKA"/>
    <property type="match status" value="1"/>
</dbReference>
<dbReference type="SUPFAM" id="SSF52172">
    <property type="entry name" value="CheY-like"/>
    <property type="match status" value="1"/>
</dbReference>
<dbReference type="EMBL" id="UGHD01000003">
    <property type="protein sequence ID" value="STO98507.1"/>
    <property type="molecule type" value="Genomic_DNA"/>
</dbReference>
<evidence type="ECO:0000259" key="22">
    <source>
        <dbReference type="PROSITE" id="PS50894"/>
    </source>
</evidence>
<evidence type="ECO:0000256" key="1">
    <source>
        <dbReference type="ARBA" id="ARBA00000085"/>
    </source>
</evidence>
<comment type="subcellular location">
    <subcellularLocation>
        <location evidence="2">Cell membrane</location>
        <topology evidence="2">Multi-pass membrane protein</topology>
    </subcellularLocation>
</comment>
<evidence type="ECO:0000256" key="5">
    <source>
        <dbReference type="ARBA" id="ARBA00022553"/>
    </source>
</evidence>
<evidence type="ECO:0000256" key="3">
    <source>
        <dbReference type="ARBA" id="ARBA00012438"/>
    </source>
</evidence>
<evidence type="ECO:0000256" key="11">
    <source>
        <dbReference type="ARBA" id="ARBA00022989"/>
    </source>
</evidence>
<name>A0A377J7N9_GRIHO</name>
<feature type="domain" description="HPt" evidence="22">
    <location>
        <begin position="1212"/>
        <end position="1304"/>
    </location>
</feature>
<feature type="transmembrane region" description="Helical" evidence="19">
    <location>
        <begin position="16"/>
        <end position="38"/>
    </location>
</feature>
<feature type="modified residue" description="Phosphohistidine" evidence="16">
    <location>
        <position position="1251"/>
    </location>
</feature>
<evidence type="ECO:0000256" key="14">
    <source>
        <dbReference type="ARBA" id="ARBA00064003"/>
    </source>
</evidence>
<feature type="coiled-coil region" evidence="18">
    <location>
        <begin position="621"/>
        <end position="652"/>
    </location>
</feature>
<dbReference type="SUPFAM" id="SSF55874">
    <property type="entry name" value="ATPase domain of HSP90 chaperone/DNA topoisomerase II/histidine kinase"/>
    <property type="match status" value="1"/>
</dbReference>
<keyword evidence="8" id="KW-0547">Nucleotide-binding</keyword>
<evidence type="ECO:0000256" key="13">
    <source>
        <dbReference type="ARBA" id="ARBA00023136"/>
    </source>
</evidence>
<keyword evidence="4" id="KW-1003">Cell membrane</keyword>
<evidence type="ECO:0000256" key="6">
    <source>
        <dbReference type="ARBA" id="ARBA00022679"/>
    </source>
</evidence>
<gene>
    <name evidence="23" type="primary">rcsC_3</name>
    <name evidence="23" type="ORF">NCTC11645_03492</name>
</gene>
<evidence type="ECO:0000256" key="2">
    <source>
        <dbReference type="ARBA" id="ARBA00004651"/>
    </source>
</evidence>
<evidence type="ECO:0000256" key="9">
    <source>
        <dbReference type="ARBA" id="ARBA00022777"/>
    </source>
</evidence>
<evidence type="ECO:0000259" key="21">
    <source>
        <dbReference type="PROSITE" id="PS50110"/>
    </source>
</evidence>
<feature type="transmembrane region" description="Helical" evidence="19">
    <location>
        <begin position="311"/>
        <end position="329"/>
    </location>
</feature>
<dbReference type="InterPro" id="IPR036890">
    <property type="entry name" value="HATPase_C_sf"/>
</dbReference>
<dbReference type="Gene3D" id="1.10.287.130">
    <property type="match status" value="1"/>
</dbReference>
<dbReference type="SMART" id="SM00387">
    <property type="entry name" value="HATPase_c"/>
    <property type="match status" value="1"/>
</dbReference>
<dbReference type="Pfam" id="PF02518">
    <property type="entry name" value="HATPase_c"/>
    <property type="match status" value="1"/>
</dbReference>
<dbReference type="CDD" id="cd16922">
    <property type="entry name" value="HATPase_EvgS-ArcB-TorS-like"/>
    <property type="match status" value="1"/>
</dbReference>
<dbReference type="GO" id="GO:0005524">
    <property type="term" value="F:ATP binding"/>
    <property type="evidence" value="ECO:0007669"/>
    <property type="project" value="UniProtKB-KW"/>
</dbReference>
<accession>A0A377J7N9</accession>
<evidence type="ECO:0000256" key="16">
    <source>
        <dbReference type="PROSITE-ProRule" id="PRU00110"/>
    </source>
</evidence>
<dbReference type="PRINTS" id="PR00344">
    <property type="entry name" value="BCTRLSENSOR"/>
</dbReference>
<evidence type="ECO:0000256" key="12">
    <source>
        <dbReference type="ARBA" id="ARBA00023012"/>
    </source>
</evidence>
<dbReference type="Gene3D" id="3.30.565.10">
    <property type="entry name" value="Histidine kinase-like ATPase, C-terminal domain"/>
    <property type="match status" value="1"/>
</dbReference>
<dbReference type="FunFam" id="3.30.565.10:FF:000010">
    <property type="entry name" value="Sensor histidine kinase RcsC"/>
    <property type="match status" value="1"/>
</dbReference>
<dbReference type="InterPro" id="IPR036097">
    <property type="entry name" value="HisK_dim/P_sf"/>
</dbReference>
<keyword evidence="12" id="KW-0902">Two-component regulatory system</keyword>
<evidence type="ECO:0000256" key="19">
    <source>
        <dbReference type="SAM" id="Phobius"/>
    </source>
</evidence>
<dbReference type="Pfam" id="PF01627">
    <property type="entry name" value="Hpt"/>
    <property type="match status" value="1"/>
</dbReference>
<dbReference type="GO" id="GO:0000155">
    <property type="term" value="F:phosphorelay sensor kinase activity"/>
    <property type="evidence" value="ECO:0007669"/>
    <property type="project" value="InterPro"/>
</dbReference>
<dbReference type="InterPro" id="IPR003661">
    <property type="entry name" value="HisK_dim/P_dom"/>
</dbReference>
<dbReference type="InterPro" id="IPR004358">
    <property type="entry name" value="Sig_transdc_His_kin-like_C"/>
</dbReference>
<evidence type="ECO:0000259" key="20">
    <source>
        <dbReference type="PROSITE" id="PS50109"/>
    </source>
</evidence>
<keyword evidence="13 19" id="KW-0472">Membrane</keyword>
<dbReference type="PROSITE" id="PS50109">
    <property type="entry name" value="HIS_KIN"/>
    <property type="match status" value="1"/>
</dbReference>
<feature type="domain" description="Response regulatory" evidence="21">
    <location>
        <begin position="1036"/>
        <end position="1155"/>
    </location>
</feature>
<dbReference type="PANTHER" id="PTHR45339:SF1">
    <property type="entry name" value="HYBRID SIGNAL TRANSDUCTION HISTIDINE KINASE J"/>
    <property type="match status" value="1"/>
</dbReference>